<dbReference type="InParanoid" id="A0A2H3CPV5"/>
<protein>
    <submittedName>
        <fullName evidence="2">Uncharacterized protein</fullName>
    </submittedName>
</protein>
<dbReference type="OrthoDB" id="3127613at2759"/>
<name>A0A2H3CPV5_ARMGA</name>
<proteinExistence type="predicted"/>
<sequence>MSNNGSGEMAKKWRTYKLASGGRGAGAIVNPPESTTTSLDPSGNRRPQNSLPCQPSRVQFPWSLWQSNSDSETSTVRSLVDVGVGHHLGVQTRINRYGYPSHFGPKRVLTTERLAHEDPSWKEHLIHHLYSGYHHFRAQGRLDSMRLRIAEVLQELTLTGVLREIRIRLICGTDGQLADSGTTVAAANHRESSESTWPMNIQEGRRNVTELEA</sequence>
<evidence type="ECO:0000313" key="2">
    <source>
        <dbReference type="EMBL" id="PBK81252.1"/>
    </source>
</evidence>
<dbReference type="AlphaFoldDB" id="A0A2H3CPV5"/>
<feature type="region of interest" description="Disordered" evidence="1">
    <location>
        <begin position="21"/>
        <end position="55"/>
    </location>
</feature>
<feature type="compositionally biased region" description="Polar residues" evidence="1">
    <location>
        <begin position="32"/>
        <end position="55"/>
    </location>
</feature>
<keyword evidence="3" id="KW-1185">Reference proteome</keyword>
<accession>A0A2H3CPV5</accession>
<reference evidence="3" key="1">
    <citation type="journal article" date="2017" name="Nat. Ecol. Evol.">
        <title>Genome expansion and lineage-specific genetic innovations in the forest pathogenic fungi Armillaria.</title>
        <authorList>
            <person name="Sipos G."/>
            <person name="Prasanna A.N."/>
            <person name="Walter M.C."/>
            <person name="O'Connor E."/>
            <person name="Balint B."/>
            <person name="Krizsan K."/>
            <person name="Kiss B."/>
            <person name="Hess J."/>
            <person name="Varga T."/>
            <person name="Slot J."/>
            <person name="Riley R."/>
            <person name="Boka B."/>
            <person name="Rigling D."/>
            <person name="Barry K."/>
            <person name="Lee J."/>
            <person name="Mihaltcheva S."/>
            <person name="LaButti K."/>
            <person name="Lipzen A."/>
            <person name="Waldron R."/>
            <person name="Moloney N.M."/>
            <person name="Sperisen C."/>
            <person name="Kredics L."/>
            <person name="Vagvoelgyi C."/>
            <person name="Patrignani A."/>
            <person name="Fitzpatrick D."/>
            <person name="Nagy I."/>
            <person name="Doyle S."/>
            <person name="Anderson J.B."/>
            <person name="Grigoriev I.V."/>
            <person name="Gueldener U."/>
            <person name="Muensterkoetter M."/>
            <person name="Nagy L.G."/>
        </authorList>
    </citation>
    <scope>NUCLEOTIDE SEQUENCE [LARGE SCALE GENOMIC DNA]</scope>
    <source>
        <strain evidence="3">Ar21-2</strain>
    </source>
</reference>
<dbReference type="EMBL" id="KZ293732">
    <property type="protein sequence ID" value="PBK81252.1"/>
    <property type="molecule type" value="Genomic_DNA"/>
</dbReference>
<evidence type="ECO:0000313" key="3">
    <source>
        <dbReference type="Proteomes" id="UP000217790"/>
    </source>
</evidence>
<dbReference type="Proteomes" id="UP000217790">
    <property type="component" value="Unassembled WGS sequence"/>
</dbReference>
<organism evidence="2 3">
    <name type="scientific">Armillaria gallica</name>
    <name type="common">Bulbous honey fungus</name>
    <name type="synonym">Armillaria bulbosa</name>
    <dbReference type="NCBI Taxonomy" id="47427"/>
    <lineage>
        <taxon>Eukaryota</taxon>
        <taxon>Fungi</taxon>
        <taxon>Dikarya</taxon>
        <taxon>Basidiomycota</taxon>
        <taxon>Agaricomycotina</taxon>
        <taxon>Agaricomycetes</taxon>
        <taxon>Agaricomycetidae</taxon>
        <taxon>Agaricales</taxon>
        <taxon>Marasmiineae</taxon>
        <taxon>Physalacriaceae</taxon>
        <taxon>Armillaria</taxon>
    </lineage>
</organism>
<evidence type="ECO:0000256" key="1">
    <source>
        <dbReference type="SAM" id="MobiDB-lite"/>
    </source>
</evidence>
<gene>
    <name evidence="2" type="ORF">ARMGADRAFT_1039420</name>
</gene>